<protein>
    <submittedName>
        <fullName evidence="1">Uncharacterized protein</fullName>
    </submittedName>
</protein>
<gene>
    <name evidence="1" type="ordered locus">Rvan_2483</name>
</gene>
<dbReference type="KEGG" id="rva:Rvan_2483"/>
<evidence type="ECO:0000313" key="1">
    <source>
        <dbReference type="EMBL" id="ADP71698.1"/>
    </source>
</evidence>
<dbReference type="RefSeq" id="WP_013420076.1">
    <property type="nucleotide sequence ID" value="NC_014664.1"/>
</dbReference>
<evidence type="ECO:0000313" key="2">
    <source>
        <dbReference type="Proteomes" id="UP000001399"/>
    </source>
</evidence>
<dbReference type="Proteomes" id="UP000001399">
    <property type="component" value="Chromosome"/>
</dbReference>
<accession>E3I5H7</accession>
<dbReference type="InterPro" id="IPR053842">
    <property type="entry name" value="NikA-like"/>
</dbReference>
<dbReference type="STRING" id="648757.Rvan_2483"/>
<keyword evidence="2" id="KW-1185">Reference proteome</keyword>
<dbReference type="AlphaFoldDB" id="E3I5H7"/>
<dbReference type="Pfam" id="PF21983">
    <property type="entry name" value="NikA-like"/>
    <property type="match status" value="1"/>
</dbReference>
<proteinExistence type="predicted"/>
<dbReference type="HOGENOM" id="CLU_2411283_0_0_5"/>
<dbReference type="EMBL" id="CP002292">
    <property type="protein sequence ID" value="ADP71698.1"/>
    <property type="molecule type" value="Genomic_DNA"/>
</dbReference>
<reference evidence="2" key="1">
    <citation type="journal article" date="2011" name="J. Bacteriol.">
        <title>Genome sequences of eight morphologically diverse alphaproteobacteria.</title>
        <authorList>
            <consortium name="US DOE Joint Genome Institute"/>
            <person name="Brown P.J."/>
            <person name="Kysela D.T."/>
            <person name="Buechlein A."/>
            <person name="Hemmerich C."/>
            <person name="Brun Y.V."/>
        </authorList>
    </citation>
    <scope>NUCLEOTIDE SEQUENCE [LARGE SCALE GENOMIC DNA]</scope>
    <source>
        <strain evidence="2">ATCC 17100 / ATH 3.1.1 / DSM 162 / LMG 4299</strain>
    </source>
</reference>
<sequence>MTSLTSTLKIRLTKSEMGALKERADAEGLSLSAWGRARLLSVPDEAAQIIGTMRRAIILEAAKLEMMPEAELRAALEREAAVNASILSEREG</sequence>
<organism evidence="1 2">
    <name type="scientific">Rhodomicrobium vannielii (strain ATCC 17100 / DSM 162 / LMG 4299 / NCIMB 10020 / ATH 3.1.1)</name>
    <dbReference type="NCBI Taxonomy" id="648757"/>
    <lineage>
        <taxon>Bacteria</taxon>
        <taxon>Pseudomonadati</taxon>
        <taxon>Pseudomonadota</taxon>
        <taxon>Alphaproteobacteria</taxon>
        <taxon>Hyphomicrobiales</taxon>
        <taxon>Hyphomicrobiaceae</taxon>
        <taxon>Rhodomicrobium</taxon>
    </lineage>
</organism>
<name>E3I5H7_RHOVT</name>